<feature type="transmembrane region" description="Helical" evidence="1">
    <location>
        <begin position="121"/>
        <end position="145"/>
    </location>
</feature>
<evidence type="ECO:0000313" key="3">
    <source>
        <dbReference type="RefSeq" id="XP_014480527.1"/>
    </source>
</evidence>
<evidence type="ECO:0000256" key="1">
    <source>
        <dbReference type="SAM" id="Phobius"/>
    </source>
</evidence>
<proteinExistence type="predicted"/>
<dbReference type="GeneID" id="106747476"/>
<feature type="transmembrane region" description="Helical" evidence="1">
    <location>
        <begin position="32"/>
        <end position="53"/>
    </location>
</feature>
<feature type="non-terminal residue" evidence="3">
    <location>
        <position position="216"/>
    </location>
</feature>
<keyword evidence="1" id="KW-1133">Transmembrane helix</keyword>
<keyword evidence="1" id="KW-0472">Membrane</keyword>
<dbReference type="KEGG" id="dqu:106747476"/>
<dbReference type="AlphaFoldDB" id="A0A6P3XQN0"/>
<protein>
    <submittedName>
        <fullName evidence="3">Uncharacterized protein LOC106747476</fullName>
    </submittedName>
</protein>
<feature type="transmembrane region" description="Helical" evidence="1">
    <location>
        <begin position="65"/>
        <end position="86"/>
    </location>
</feature>
<dbReference type="OrthoDB" id="7179992at2759"/>
<reference evidence="3" key="1">
    <citation type="submission" date="2025-08" db="UniProtKB">
        <authorList>
            <consortium name="RefSeq"/>
        </authorList>
    </citation>
    <scope>IDENTIFICATION</scope>
</reference>
<accession>A0A6P3XQN0</accession>
<name>A0A6P3XQN0_DINQU</name>
<keyword evidence="1" id="KW-0812">Transmembrane</keyword>
<keyword evidence="2" id="KW-1185">Reference proteome</keyword>
<evidence type="ECO:0000313" key="2">
    <source>
        <dbReference type="Proteomes" id="UP000515204"/>
    </source>
</evidence>
<dbReference type="Proteomes" id="UP000515204">
    <property type="component" value="Unplaced"/>
</dbReference>
<dbReference type="RefSeq" id="XP_014480527.1">
    <property type="nucleotide sequence ID" value="XM_014625041.1"/>
</dbReference>
<organism evidence="2 3">
    <name type="scientific">Dinoponera quadriceps</name>
    <name type="common">South American ant</name>
    <dbReference type="NCBI Taxonomy" id="609295"/>
    <lineage>
        <taxon>Eukaryota</taxon>
        <taxon>Metazoa</taxon>
        <taxon>Ecdysozoa</taxon>
        <taxon>Arthropoda</taxon>
        <taxon>Hexapoda</taxon>
        <taxon>Insecta</taxon>
        <taxon>Pterygota</taxon>
        <taxon>Neoptera</taxon>
        <taxon>Endopterygota</taxon>
        <taxon>Hymenoptera</taxon>
        <taxon>Apocrita</taxon>
        <taxon>Aculeata</taxon>
        <taxon>Formicoidea</taxon>
        <taxon>Formicidae</taxon>
        <taxon>Ponerinae</taxon>
        <taxon>Ponerini</taxon>
        <taxon>Dinoponera</taxon>
    </lineage>
</organism>
<gene>
    <name evidence="3" type="primary">LOC106747476</name>
</gene>
<sequence>MAVAFLKVTIALCFSWPPPKTANKFQVICFKTLRFLLCMNVIILIVPVTYTLYYNNYDLPKITKLWCLLGAFTQVPLQISLFALQYDRLQNVISEMEHNFKCAKIHEKDIYQQYADKCVPFYAGCTFAVFLTAITTSLVTPLITVDQIFPTEAKYPFNVKHEPIKTLIFVHQFIVIWQCFSTRSTIADKTQFMILWTTGLMEVYACAWPADHLMDA</sequence>